<dbReference type="AlphaFoldDB" id="R7RWI2"/>
<reference evidence="2" key="1">
    <citation type="journal article" date="2012" name="Science">
        <title>The Paleozoic origin of enzymatic lignin decomposition reconstructed from 31 fungal genomes.</title>
        <authorList>
            <person name="Floudas D."/>
            <person name="Binder M."/>
            <person name="Riley R."/>
            <person name="Barry K."/>
            <person name="Blanchette R.A."/>
            <person name="Henrissat B."/>
            <person name="Martinez A.T."/>
            <person name="Otillar R."/>
            <person name="Spatafora J.W."/>
            <person name="Yadav J.S."/>
            <person name="Aerts A."/>
            <person name="Benoit I."/>
            <person name="Boyd A."/>
            <person name="Carlson A."/>
            <person name="Copeland A."/>
            <person name="Coutinho P.M."/>
            <person name="de Vries R.P."/>
            <person name="Ferreira P."/>
            <person name="Findley K."/>
            <person name="Foster B."/>
            <person name="Gaskell J."/>
            <person name="Glotzer D."/>
            <person name="Gorecki P."/>
            <person name="Heitman J."/>
            <person name="Hesse C."/>
            <person name="Hori C."/>
            <person name="Igarashi K."/>
            <person name="Jurgens J.A."/>
            <person name="Kallen N."/>
            <person name="Kersten P."/>
            <person name="Kohler A."/>
            <person name="Kuees U."/>
            <person name="Kumar T.K.A."/>
            <person name="Kuo A."/>
            <person name="LaButti K."/>
            <person name="Larrondo L.F."/>
            <person name="Lindquist E."/>
            <person name="Ling A."/>
            <person name="Lombard V."/>
            <person name="Lucas S."/>
            <person name="Lundell T."/>
            <person name="Martin R."/>
            <person name="McLaughlin D.J."/>
            <person name="Morgenstern I."/>
            <person name="Morin E."/>
            <person name="Murat C."/>
            <person name="Nagy L.G."/>
            <person name="Nolan M."/>
            <person name="Ohm R.A."/>
            <person name="Patyshakuliyeva A."/>
            <person name="Rokas A."/>
            <person name="Ruiz-Duenas F.J."/>
            <person name="Sabat G."/>
            <person name="Salamov A."/>
            <person name="Samejima M."/>
            <person name="Schmutz J."/>
            <person name="Slot J.C."/>
            <person name="St John F."/>
            <person name="Stenlid J."/>
            <person name="Sun H."/>
            <person name="Sun S."/>
            <person name="Syed K."/>
            <person name="Tsang A."/>
            <person name="Wiebenga A."/>
            <person name="Young D."/>
            <person name="Pisabarro A."/>
            <person name="Eastwood D.C."/>
            <person name="Martin F."/>
            <person name="Cullen D."/>
            <person name="Grigoriev I.V."/>
            <person name="Hibbett D.S."/>
        </authorList>
    </citation>
    <scope>NUCLEOTIDE SEQUENCE [LARGE SCALE GENOMIC DNA]</scope>
    <source>
        <strain evidence="2">FP-91666</strain>
    </source>
</reference>
<gene>
    <name evidence="1" type="ORF">STEHIDRAFT_126600</name>
</gene>
<dbReference type="Proteomes" id="UP000053927">
    <property type="component" value="Unassembled WGS sequence"/>
</dbReference>
<name>R7RWI2_STEHR</name>
<organism evidence="1 2">
    <name type="scientific">Stereum hirsutum (strain FP-91666)</name>
    <name type="common">White-rot fungus</name>
    <dbReference type="NCBI Taxonomy" id="721885"/>
    <lineage>
        <taxon>Eukaryota</taxon>
        <taxon>Fungi</taxon>
        <taxon>Dikarya</taxon>
        <taxon>Basidiomycota</taxon>
        <taxon>Agaricomycotina</taxon>
        <taxon>Agaricomycetes</taxon>
        <taxon>Russulales</taxon>
        <taxon>Stereaceae</taxon>
        <taxon>Stereum</taxon>
    </lineage>
</organism>
<sequence>MPCISQHCDRAVPRHKLTTQEAQEKRPTLIEVLPATVAVIPVALAVDTETIRGSFISLTSSHVIEISLAQSDLDIDLLSSRAPSCHPISHKK</sequence>
<evidence type="ECO:0000313" key="1">
    <source>
        <dbReference type="EMBL" id="EIM79155.1"/>
    </source>
</evidence>
<dbReference type="RefSeq" id="XP_007311721.1">
    <property type="nucleotide sequence ID" value="XM_007311659.1"/>
</dbReference>
<evidence type="ECO:0000313" key="2">
    <source>
        <dbReference type="Proteomes" id="UP000053927"/>
    </source>
</evidence>
<keyword evidence="2" id="KW-1185">Reference proteome</keyword>
<accession>R7RWI2</accession>
<dbReference type="GeneID" id="18797795"/>
<dbReference type="KEGG" id="shs:STEHIDRAFT_126600"/>
<dbReference type="EMBL" id="JH687408">
    <property type="protein sequence ID" value="EIM79155.1"/>
    <property type="molecule type" value="Genomic_DNA"/>
</dbReference>
<protein>
    <submittedName>
        <fullName evidence="1">Uncharacterized protein</fullName>
    </submittedName>
</protein>
<proteinExistence type="predicted"/>